<dbReference type="Proteomes" id="UP000735302">
    <property type="component" value="Unassembled WGS sequence"/>
</dbReference>
<sequence>MRVEVSQHEKRLRKLLKEFAKESIETGVLGGWYREQTGRVFPGLIVAATACRPVFRPISEKRNPFLMRRTASPHPLFVRGGDCPSVSLHCRATSADCDRFSSSSKLLLKPRMFRWTTVSITTDYFLLGRPPFGCPAKPLIFLGCFTPSVTWTSGVRGGEVVKNSEDLGVSPRGWGAGFSMGERVLHRGGGGPRRTGGGGTLPQVECFPTGLLSFRLFGPALD</sequence>
<keyword evidence="2" id="KW-1185">Reference proteome</keyword>
<dbReference type="EMBL" id="BLXT01002893">
    <property type="protein sequence ID" value="GFN98880.1"/>
    <property type="molecule type" value="Genomic_DNA"/>
</dbReference>
<proteinExistence type="predicted"/>
<gene>
    <name evidence="1" type="ORF">PoB_002538600</name>
</gene>
<evidence type="ECO:0000313" key="1">
    <source>
        <dbReference type="EMBL" id="GFN98880.1"/>
    </source>
</evidence>
<accession>A0AAV3ZSB2</accession>
<organism evidence="1 2">
    <name type="scientific">Plakobranchus ocellatus</name>
    <dbReference type="NCBI Taxonomy" id="259542"/>
    <lineage>
        <taxon>Eukaryota</taxon>
        <taxon>Metazoa</taxon>
        <taxon>Spiralia</taxon>
        <taxon>Lophotrochozoa</taxon>
        <taxon>Mollusca</taxon>
        <taxon>Gastropoda</taxon>
        <taxon>Heterobranchia</taxon>
        <taxon>Euthyneura</taxon>
        <taxon>Panpulmonata</taxon>
        <taxon>Sacoglossa</taxon>
        <taxon>Placobranchoidea</taxon>
        <taxon>Plakobranchidae</taxon>
        <taxon>Plakobranchus</taxon>
    </lineage>
</organism>
<protein>
    <submittedName>
        <fullName evidence="1">Uncharacterized protein</fullName>
    </submittedName>
</protein>
<evidence type="ECO:0000313" key="2">
    <source>
        <dbReference type="Proteomes" id="UP000735302"/>
    </source>
</evidence>
<dbReference type="AlphaFoldDB" id="A0AAV3ZSB2"/>
<comment type="caution">
    <text evidence="1">The sequence shown here is derived from an EMBL/GenBank/DDBJ whole genome shotgun (WGS) entry which is preliminary data.</text>
</comment>
<name>A0AAV3ZSB2_9GAST</name>
<reference evidence="1 2" key="1">
    <citation type="journal article" date="2021" name="Elife">
        <title>Chloroplast acquisition without the gene transfer in kleptoplastic sea slugs, Plakobranchus ocellatus.</title>
        <authorList>
            <person name="Maeda T."/>
            <person name="Takahashi S."/>
            <person name="Yoshida T."/>
            <person name="Shimamura S."/>
            <person name="Takaki Y."/>
            <person name="Nagai Y."/>
            <person name="Toyoda A."/>
            <person name="Suzuki Y."/>
            <person name="Arimoto A."/>
            <person name="Ishii H."/>
            <person name="Satoh N."/>
            <person name="Nishiyama T."/>
            <person name="Hasebe M."/>
            <person name="Maruyama T."/>
            <person name="Minagawa J."/>
            <person name="Obokata J."/>
            <person name="Shigenobu S."/>
        </authorList>
    </citation>
    <scope>NUCLEOTIDE SEQUENCE [LARGE SCALE GENOMIC DNA]</scope>
</reference>